<proteinExistence type="predicted"/>
<dbReference type="AlphaFoldDB" id="A0A371HIW9"/>
<comment type="caution">
    <text evidence="2">The sequence shown here is derived from an EMBL/GenBank/DDBJ whole genome shotgun (WGS) entry which is preliminary data.</text>
</comment>
<protein>
    <submittedName>
        <fullName evidence="2">Uncharacterized protein</fullName>
    </submittedName>
</protein>
<name>A0A371HIW9_MUCPR</name>
<dbReference type="EMBL" id="QJKJ01002469">
    <property type="protein sequence ID" value="RDY02747.1"/>
    <property type="molecule type" value="Genomic_DNA"/>
</dbReference>
<dbReference type="Proteomes" id="UP000257109">
    <property type="component" value="Unassembled WGS sequence"/>
</dbReference>
<accession>A0A371HIW9</accession>
<gene>
    <name evidence="2" type="ORF">CR513_13769</name>
</gene>
<evidence type="ECO:0000256" key="1">
    <source>
        <dbReference type="SAM" id="MobiDB-lite"/>
    </source>
</evidence>
<organism evidence="2 3">
    <name type="scientific">Mucuna pruriens</name>
    <name type="common">Velvet bean</name>
    <name type="synonym">Dolichos pruriens</name>
    <dbReference type="NCBI Taxonomy" id="157652"/>
    <lineage>
        <taxon>Eukaryota</taxon>
        <taxon>Viridiplantae</taxon>
        <taxon>Streptophyta</taxon>
        <taxon>Embryophyta</taxon>
        <taxon>Tracheophyta</taxon>
        <taxon>Spermatophyta</taxon>
        <taxon>Magnoliopsida</taxon>
        <taxon>eudicotyledons</taxon>
        <taxon>Gunneridae</taxon>
        <taxon>Pentapetalae</taxon>
        <taxon>rosids</taxon>
        <taxon>fabids</taxon>
        <taxon>Fabales</taxon>
        <taxon>Fabaceae</taxon>
        <taxon>Papilionoideae</taxon>
        <taxon>50 kb inversion clade</taxon>
        <taxon>NPAAA clade</taxon>
        <taxon>indigoferoid/millettioid clade</taxon>
        <taxon>Phaseoleae</taxon>
        <taxon>Mucuna</taxon>
    </lineage>
</organism>
<feature type="compositionally biased region" description="Basic and acidic residues" evidence="1">
    <location>
        <begin position="18"/>
        <end position="38"/>
    </location>
</feature>
<feature type="non-terminal residue" evidence="2">
    <location>
        <position position="128"/>
    </location>
</feature>
<feature type="region of interest" description="Disordered" evidence="1">
    <location>
        <begin position="1"/>
        <end position="38"/>
    </location>
</feature>
<sequence length="128" mass="14978">MCSDGDRDTQSVNAKVETLSREKEKQKNDSLHDNERSHSERHIIVCLLGLKKMTGMKDREELDGIKFKIPPFLRECKPNNYLMLSDIRRMMRPPYETWAELKRIDLCLPIILETFTTSFKGYTMGPKV</sequence>
<evidence type="ECO:0000313" key="2">
    <source>
        <dbReference type="EMBL" id="RDY02747.1"/>
    </source>
</evidence>
<keyword evidence="3" id="KW-1185">Reference proteome</keyword>
<evidence type="ECO:0000313" key="3">
    <source>
        <dbReference type="Proteomes" id="UP000257109"/>
    </source>
</evidence>
<reference evidence="2" key="1">
    <citation type="submission" date="2018-05" db="EMBL/GenBank/DDBJ databases">
        <title>Draft genome of Mucuna pruriens seed.</title>
        <authorList>
            <person name="Nnadi N.E."/>
            <person name="Vos R."/>
            <person name="Hasami M.H."/>
            <person name="Devisetty U.K."/>
            <person name="Aguiy J.C."/>
        </authorList>
    </citation>
    <scope>NUCLEOTIDE SEQUENCE [LARGE SCALE GENOMIC DNA]</scope>
    <source>
        <strain evidence="2">JCA_2017</strain>
    </source>
</reference>